<evidence type="ECO:0000313" key="3">
    <source>
        <dbReference type="Proteomes" id="UP001249851"/>
    </source>
</evidence>
<gene>
    <name evidence="2" type="ORF">P5673_015371</name>
</gene>
<comment type="caution">
    <text evidence="2">The sequence shown here is derived from an EMBL/GenBank/DDBJ whole genome shotgun (WGS) entry which is preliminary data.</text>
</comment>
<feature type="region of interest" description="Disordered" evidence="1">
    <location>
        <begin position="191"/>
        <end position="251"/>
    </location>
</feature>
<dbReference type="EMBL" id="JARQWQ010000031">
    <property type="protein sequence ID" value="KAK2561950.1"/>
    <property type="molecule type" value="Genomic_DNA"/>
</dbReference>
<accession>A0AAD9V5Y6</accession>
<keyword evidence="3" id="KW-1185">Reference proteome</keyword>
<protein>
    <submittedName>
        <fullName evidence="2">Uncharacterized protein</fullName>
    </submittedName>
</protein>
<evidence type="ECO:0000256" key="1">
    <source>
        <dbReference type="SAM" id="MobiDB-lite"/>
    </source>
</evidence>
<proteinExistence type="predicted"/>
<sequence>MVARKDHFAPELNGKEVIELLEKFKKVLEKYGSGGDDQLIFLVPSTQQAPIFVDRIEGEVISGYNIGKLYDRIKCMIQGINIEREQLNKMKSNEVEKGSEPHFSNLKHERIREVRRKRVSVAPLKDGMKEVYDWAGSMEDVPLHFTIHRGGKLVTHECCIDDHCAATLVKRAAEEAAQMLSSQVSFDGSYTFHGPQELSNTLPDDSQATQEPPSEDGDIIKEKKRRKDKRTTSERKRAKKEKSAAASTKTD</sequence>
<organism evidence="2 3">
    <name type="scientific">Acropora cervicornis</name>
    <name type="common">Staghorn coral</name>
    <dbReference type="NCBI Taxonomy" id="6130"/>
    <lineage>
        <taxon>Eukaryota</taxon>
        <taxon>Metazoa</taxon>
        <taxon>Cnidaria</taxon>
        <taxon>Anthozoa</taxon>
        <taxon>Hexacorallia</taxon>
        <taxon>Scleractinia</taxon>
        <taxon>Astrocoeniina</taxon>
        <taxon>Acroporidae</taxon>
        <taxon>Acropora</taxon>
    </lineage>
</organism>
<name>A0AAD9V5Y6_ACRCE</name>
<evidence type="ECO:0000313" key="2">
    <source>
        <dbReference type="EMBL" id="KAK2561950.1"/>
    </source>
</evidence>
<reference evidence="2" key="2">
    <citation type="journal article" date="2023" name="Science">
        <title>Genomic signatures of disease resistance in endangered staghorn corals.</title>
        <authorList>
            <person name="Vollmer S.V."/>
            <person name="Selwyn J.D."/>
            <person name="Despard B.A."/>
            <person name="Roesel C.L."/>
        </authorList>
    </citation>
    <scope>NUCLEOTIDE SEQUENCE</scope>
    <source>
        <strain evidence="2">K2</strain>
    </source>
</reference>
<dbReference type="Proteomes" id="UP001249851">
    <property type="component" value="Unassembled WGS sequence"/>
</dbReference>
<reference evidence="2" key="1">
    <citation type="journal article" date="2023" name="G3 (Bethesda)">
        <title>Whole genome assembly and annotation of the endangered Caribbean coral Acropora cervicornis.</title>
        <authorList>
            <person name="Selwyn J.D."/>
            <person name="Vollmer S.V."/>
        </authorList>
    </citation>
    <scope>NUCLEOTIDE SEQUENCE</scope>
    <source>
        <strain evidence="2">K2</strain>
    </source>
</reference>
<feature type="compositionally biased region" description="Polar residues" evidence="1">
    <location>
        <begin position="197"/>
        <end position="212"/>
    </location>
</feature>
<dbReference type="AlphaFoldDB" id="A0AAD9V5Y6"/>